<dbReference type="GO" id="GO:0035251">
    <property type="term" value="F:UDP-glucosyltransferase activity"/>
    <property type="evidence" value="ECO:0007669"/>
    <property type="project" value="InterPro"/>
</dbReference>
<name>A0A2U1KX56_ARTAN</name>
<dbReference type="SUPFAM" id="SSF53756">
    <property type="entry name" value="UDP-Glycosyltransferase/glycogen phosphorylase"/>
    <property type="match status" value="1"/>
</dbReference>
<keyword evidence="3" id="KW-1185">Reference proteome</keyword>
<dbReference type="AlphaFoldDB" id="A0A2U1KX56"/>
<dbReference type="Proteomes" id="UP000245207">
    <property type="component" value="Unassembled WGS sequence"/>
</dbReference>
<proteinExistence type="predicted"/>
<dbReference type="OrthoDB" id="5835829at2759"/>
<evidence type="ECO:0000313" key="2">
    <source>
        <dbReference type="EMBL" id="PWA41337.1"/>
    </source>
</evidence>
<dbReference type="PANTHER" id="PTHR48049">
    <property type="entry name" value="GLYCOSYLTRANSFERASE"/>
    <property type="match status" value="1"/>
</dbReference>
<sequence length="238" mass="26780">MASTDSANDSKQLHVAMFPWLAFGHIIPFLHLSKFIAEKGHKVSFLSTTRNIQRLPTLPSNLSPLINFVKLALPRVQELPENAEATMDVPTQDVHYLKKAYDGLKPQVAQFLGKESPDWIIYDFAPYWLPEVAAGLGISRAYFSIINAWFGVFFGPSKDTMNVSDERKTLEDFLTPPKWIPFPHLTYAHPVPSMQATLDARAIGRPTDSGFRDAYPFGDAYLKGHPHAMFIQHIAMPI</sequence>
<dbReference type="EMBL" id="PKPP01013155">
    <property type="protein sequence ID" value="PWA41337.1"/>
    <property type="molecule type" value="Genomic_DNA"/>
</dbReference>
<dbReference type="InterPro" id="IPR050481">
    <property type="entry name" value="UDP-glycosyltransf_plant"/>
</dbReference>
<protein>
    <submittedName>
        <fullName evidence="2">UDP-glucuronosyl/UDP-glucosyltransferase</fullName>
    </submittedName>
</protein>
<accession>A0A2U1KX56</accession>
<organism evidence="2 3">
    <name type="scientific">Artemisia annua</name>
    <name type="common">Sweet wormwood</name>
    <dbReference type="NCBI Taxonomy" id="35608"/>
    <lineage>
        <taxon>Eukaryota</taxon>
        <taxon>Viridiplantae</taxon>
        <taxon>Streptophyta</taxon>
        <taxon>Embryophyta</taxon>
        <taxon>Tracheophyta</taxon>
        <taxon>Spermatophyta</taxon>
        <taxon>Magnoliopsida</taxon>
        <taxon>eudicotyledons</taxon>
        <taxon>Gunneridae</taxon>
        <taxon>Pentapetalae</taxon>
        <taxon>asterids</taxon>
        <taxon>campanulids</taxon>
        <taxon>Asterales</taxon>
        <taxon>Asteraceae</taxon>
        <taxon>Asteroideae</taxon>
        <taxon>Anthemideae</taxon>
        <taxon>Artemisiinae</taxon>
        <taxon>Artemisia</taxon>
    </lineage>
</organism>
<dbReference type="PANTHER" id="PTHR48049:SF60">
    <property type="entry name" value="UDP-GLYCOSYLTRANSFERASE 91B1"/>
    <property type="match status" value="1"/>
</dbReference>
<keyword evidence="1" id="KW-1133">Transmembrane helix</keyword>
<comment type="caution">
    <text evidence="2">The sequence shown here is derived from an EMBL/GenBank/DDBJ whole genome shotgun (WGS) entry which is preliminary data.</text>
</comment>
<dbReference type="Gene3D" id="3.40.50.2000">
    <property type="entry name" value="Glycogen Phosphorylase B"/>
    <property type="match status" value="1"/>
</dbReference>
<feature type="transmembrane region" description="Helical" evidence="1">
    <location>
        <begin position="12"/>
        <end position="32"/>
    </location>
</feature>
<dbReference type="STRING" id="35608.A0A2U1KX56"/>
<keyword evidence="1" id="KW-0812">Transmembrane</keyword>
<gene>
    <name evidence="2" type="ORF">CTI12_AA554480</name>
</gene>
<keyword evidence="2" id="KW-0808">Transferase</keyword>
<evidence type="ECO:0000256" key="1">
    <source>
        <dbReference type="SAM" id="Phobius"/>
    </source>
</evidence>
<reference evidence="2 3" key="1">
    <citation type="journal article" date="2018" name="Mol. Plant">
        <title>The genome of Artemisia annua provides insight into the evolution of Asteraceae family and artemisinin biosynthesis.</title>
        <authorList>
            <person name="Shen Q."/>
            <person name="Zhang L."/>
            <person name="Liao Z."/>
            <person name="Wang S."/>
            <person name="Yan T."/>
            <person name="Shi P."/>
            <person name="Liu M."/>
            <person name="Fu X."/>
            <person name="Pan Q."/>
            <person name="Wang Y."/>
            <person name="Lv Z."/>
            <person name="Lu X."/>
            <person name="Zhang F."/>
            <person name="Jiang W."/>
            <person name="Ma Y."/>
            <person name="Chen M."/>
            <person name="Hao X."/>
            <person name="Li L."/>
            <person name="Tang Y."/>
            <person name="Lv G."/>
            <person name="Zhou Y."/>
            <person name="Sun X."/>
            <person name="Brodelius P.E."/>
            <person name="Rose J.K.C."/>
            <person name="Tang K."/>
        </authorList>
    </citation>
    <scope>NUCLEOTIDE SEQUENCE [LARGE SCALE GENOMIC DNA]</scope>
    <source>
        <strain evidence="3">cv. Huhao1</strain>
        <tissue evidence="2">Leaf</tissue>
    </source>
</reference>
<evidence type="ECO:0000313" key="3">
    <source>
        <dbReference type="Proteomes" id="UP000245207"/>
    </source>
</evidence>
<keyword evidence="1" id="KW-0472">Membrane</keyword>